<dbReference type="InterPro" id="IPR002110">
    <property type="entry name" value="Ankyrin_rpt"/>
</dbReference>
<dbReference type="SUPFAM" id="SSF48403">
    <property type="entry name" value="Ankyrin repeat"/>
    <property type="match status" value="1"/>
</dbReference>
<dbReference type="Gene3D" id="1.25.40.20">
    <property type="entry name" value="Ankyrin repeat-containing domain"/>
    <property type="match status" value="1"/>
</dbReference>
<sequence>MSTIKRPSLGQIAHLGDFYDARTDSFSSLSLLQGSPPPEAVGRTDNPRTTVDIIKEDTYEGKFRHLGVEAELGASILSGLISVGGIGHFLMETRSSARTRQISCLYKTMTVHERLHIGAFMQPNLKALLNLEALRGNPGTHIVSEIEWGASCAMTVRCDVEGTSDGTEIQTKLGVGLDELSKLVGVGARAAGDIRVGWGAMSQQKTFAIKVCGDFAADKDMPTDFESALEYIKSMPSSIAAYNDGKGKPLVYTLFPIQMLTMMFWDLEIGYHVVLKRLNLEVLEQFVQLFDELACTRQTLEDYQVDVQRHASYLPTEHLREASDSLRQAKVLEAQLKEAYGEALTSVRCGSSGPTCLLALLAKSRSREHSPQNLLSVVQKYRERIKFADAIVAKGGLFIGRDMQKALDNLITTNGRNDTYVLYFSEAAQSQTELWNDSRRLVMELLESREADDLVVVCDCDLGGARIDASYVEQYRGGRLIAKDLGAARRLLEGRCVIRYQPGALDPSEFHPPVQRRKVKLRCPGPRCPTTKHIWICETCRQSVEFGFVDTFLYCRCGRFPYDSCRFRCKQHEQEGALTKPSPSLLLERLQHLQPLTVQEVNVLVLGETGVGKSTWINAFVNYLTHDTLESAMAADKPEYVVPYSFSYQVRDEDGSFRQHDIQAGSSPHEKNSSAGESATQRTIVYRIPLGDEMVLRLIDTPGIGDTRGIGYDIQNQEDILATLHYIERLHGILILLRPANARLNIMFRFCITELMSHLHRDAVNNICFGFTNTRGSNYSPGDTYNPLRKLLSEYKGATVSLSHHNTYCFDSESFRYLAALSETKIPLPGLPDSARSWESSVKESKRLLEHWTTLPGHRVKSTLSLNRARDVLLAIQEPLTQVTLAAEETIKRNVEKAEVLRRSRPVNRAELESELYCIETVVVESVPLPRPMMVCSDKACQGRWEAKDDVDYSEHRGACHIGCHVLPPGGDKYTRSLLLACRVFDRGFRRTCKQCTHHWTMHLRIDSVSRPKTVREGPSEAERLANLRNPASVAELIRATLLQLERYIERREADQQLLAEASIQFRQYLGANSIVTYNHERMLYLDAKIKQATYEANVVREEDTGRGGVFRTNPKTSSLEEQRKVFEKEGAFLGNIIPINQDKAAEVIPTEEMIESTLLKLFAMEHWGAFLRESASRSEPKEYMELPFHAHLHSRSQSSSWEALLARTAPLESGDVESSWRSALVTIEAQVNRHGHGPAESGNHLNRLDSNGEFPLYRAAAGGSYKDTKSLLKQGADPSLRTPFGWSALHWAASNGHKDVVELLLSHGAEVNVKSDTGKTPLSMARKPAIRAMLRNYGARG</sequence>
<keyword evidence="1" id="KW-0040">ANK repeat</keyword>
<dbReference type="InterPro" id="IPR027417">
    <property type="entry name" value="P-loop_NTPase"/>
</dbReference>
<dbReference type="Pfam" id="PF24676">
    <property type="entry name" value="DUF7656"/>
    <property type="match status" value="1"/>
</dbReference>
<gene>
    <name evidence="6" type="ORF">B0H67DRAFT_657907</name>
</gene>
<evidence type="ECO:0000256" key="2">
    <source>
        <dbReference type="SAM" id="MobiDB-lite"/>
    </source>
</evidence>
<feature type="region of interest" description="Disordered" evidence="2">
    <location>
        <begin position="659"/>
        <end position="678"/>
    </location>
</feature>
<feature type="repeat" description="ANK" evidence="1">
    <location>
        <begin position="1285"/>
        <end position="1317"/>
    </location>
</feature>
<dbReference type="InterPro" id="IPR056073">
    <property type="entry name" value="DUF7656"/>
</dbReference>
<dbReference type="InterPro" id="IPR056072">
    <property type="entry name" value="SNTX_MACPF/CDC-like_dom"/>
</dbReference>
<dbReference type="InterPro" id="IPR036770">
    <property type="entry name" value="Ankyrin_rpt-contain_sf"/>
</dbReference>
<organism evidence="6 7">
    <name type="scientific">Lasiosphaeris hirsuta</name>
    <dbReference type="NCBI Taxonomy" id="260670"/>
    <lineage>
        <taxon>Eukaryota</taxon>
        <taxon>Fungi</taxon>
        <taxon>Dikarya</taxon>
        <taxon>Ascomycota</taxon>
        <taxon>Pezizomycotina</taxon>
        <taxon>Sordariomycetes</taxon>
        <taxon>Sordariomycetidae</taxon>
        <taxon>Sordariales</taxon>
        <taxon>Lasiosphaeriaceae</taxon>
        <taxon>Lasiosphaeris</taxon>
    </lineage>
</organism>
<dbReference type="EMBL" id="JAUKUA010000002">
    <property type="protein sequence ID" value="KAK0725017.1"/>
    <property type="molecule type" value="Genomic_DNA"/>
</dbReference>
<dbReference type="PANTHER" id="PTHR32046:SF11">
    <property type="entry name" value="IMMUNE-ASSOCIATED NUCLEOTIDE-BINDING PROTEIN 10-LIKE"/>
    <property type="match status" value="1"/>
</dbReference>
<dbReference type="Pfam" id="PF24674">
    <property type="entry name" value="MACPF_SNTX"/>
    <property type="match status" value="1"/>
</dbReference>
<dbReference type="PANTHER" id="PTHR32046">
    <property type="entry name" value="G DOMAIN-CONTAINING PROTEIN"/>
    <property type="match status" value="1"/>
</dbReference>
<feature type="domain" description="DUF8206" evidence="5">
    <location>
        <begin position="929"/>
        <end position="1006"/>
    </location>
</feature>
<keyword evidence="7" id="KW-1185">Reference proteome</keyword>
<feature type="domain" description="DUF7656" evidence="4">
    <location>
        <begin position="391"/>
        <end position="487"/>
    </location>
</feature>
<accession>A0AA40E4R4</accession>
<reference evidence="6" key="1">
    <citation type="submission" date="2023-06" db="EMBL/GenBank/DDBJ databases">
        <title>Genome-scale phylogeny and comparative genomics of the fungal order Sordariales.</title>
        <authorList>
            <consortium name="Lawrence Berkeley National Laboratory"/>
            <person name="Hensen N."/>
            <person name="Bonometti L."/>
            <person name="Westerberg I."/>
            <person name="Brannstrom I.O."/>
            <person name="Guillou S."/>
            <person name="Cros-Aarteil S."/>
            <person name="Calhoun S."/>
            <person name="Haridas S."/>
            <person name="Kuo A."/>
            <person name="Mondo S."/>
            <person name="Pangilinan J."/>
            <person name="Riley R."/>
            <person name="Labutti K."/>
            <person name="Andreopoulos B."/>
            <person name="Lipzen A."/>
            <person name="Chen C."/>
            <person name="Yanf M."/>
            <person name="Daum C."/>
            <person name="Ng V."/>
            <person name="Clum A."/>
            <person name="Steindorff A."/>
            <person name="Ohm R."/>
            <person name="Martin F."/>
            <person name="Silar P."/>
            <person name="Natvig D."/>
            <person name="Lalanne C."/>
            <person name="Gautier V."/>
            <person name="Ament-Velasquez S.L."/>
            <person name="Kruys A."/>
            <person name="Hutchinson M.I."/>
            <person name="Powell A.J."/>
            <person name="Barry K."/>
            <person name="Miller A.N."/>
            <person name="Grigoriev I.V."/>
            <person name="Debuchy R."/>
            <person name="Gladieux P."/>
            <person name="Thoren M.H."/>
            <person name="Johannesson H."/>
        </authorList>
    </citation>
    <scope>NUCLEOTIDE SEQUENCE</scope>
    <source>
        <strain evidence="6">SMH4607-1</strain>
    </source>
</reference>
<evidence type="ECO:0000259" key="3">
    <source>
        <dbReference type="Pfam" id="PF24674"/>
    </source>
</evidence>
<dbReference type="Pfam" id="PF12796">
    <property type="entry name" value="Ank_2"/>
    <property type="match status" value="1"/>
</dbReference>
<dbReference type="SMART" id="SM00248">
    <property type="entry name" value="ANK"/>
    <property type="match status" value="2"/>
</dbReference>
<evidence type="ECO:0000313" key="6">
    <source>
        <dbReference type="EMBL" id="KAK0725017.1"/>
    </source>
</evidence>
<name>A0AA40E4R4_9PEZI</name>
<evidence type="ECO:0000313" key="7">
    <source>
        <dbReference type="Proteomes" id="UP001172102"/>
    </source>
</evidence>
<comment type="caution">
    <text evidence="6">The sequence shown here is derived from an EMBL/GenBank/DDBJ whole genome shotgun (WGS) entry which is preliminary data.</text>
</comment>
<dbReference type="Proteomes" id="UP001172102">
    <property type="component" value="Unassembled WGS sequence"/>
</dbReference>
<dbReference type="Pfam" id="PF26633">
    <property type="entry name" value="DUF8206"/>
    <property type="match status" value="1"/>
</dbReference>
<feature type="domain" description="SNTX MACPF/CDC-like" evidence="3">
    <location>
        <begin position="4"/>
        <end position="261"/>
    </location>
</feature>
<dbReference type="PROSITE" id="PS50297">
    <property type="entry name" value="ANK_REP_REGION"/>
    <property type="match status" value="2"/>
</dbReference>
<dbReference type="InterPro" id="IPR058519">
    <property type="entry name" value="DUF8206"/>
</dbReference>
<dbReference type="PROSITE" id="PS50088">
    <property type="entry name" value="ANK_REPEAT"/>
    <property type="match status" value="2"/>
</dbReference>
<evidence type="ECO:0000256" key="1">
    <source>
        <dbReference type="PROSITE-ProRule" id="PRU00023"/>
    </source>
</evidence>
<protein>
    <recommendedName>
        <fullName evidence="8">G domain-containing protein</fullName>
    </recommendedName>
</protein>
<dbReference type="Gene3D" id="3.40.50.300">
    <property type="entry name" value="P-loop containing nucleotide triphosphate hydrolases"/>
    <property type="match status" value="1"/>
</dbReference>
<feature type="repeat" description="ANK" evidence="1">
    <location>
        <begin position="1252"/>
        <end position="1284"/>
    </location>
</feature>
<evidence type="ECO:0000259" key="5">
    <source>
        <dbReference type="Pfam" id="PF26633"/>
    </source>
</evidence>
<proteinExistence type="predicted"/>
<dbReference type="SUPFAM" id="SSF52540">
    <property type="entry name" value="P-loop containing nucleoside triphosphate hydrolases"/>
    <property type="match status" value="1"/>
</dbReference>
<evidence type="ECO:0000259" key="4">
    <source>
        <dbReference type="Pfam" id="PF24676"/>
    </source>
</evidence>
<evidence type="ECO:0008006" key="8">
    <source>
        <dbReference type="Google" id="ProtNLM"/>
    </source>
</evidence>